<protein>
    <submittedName>
        <fullName evidence="1">(salmon louse) hypothetical protein</fullName>
    </submittedName>
</protein>
<dbReference type="Proteomes" id="UP000675881">
    <property type="component" value="Chromosome 5"/>
</dbReference>
<evidence type="ECO:0000313" key="1">
    <source>
        <dbReference type="EMBL" id="CAF2941355.1"/>
    </source>
</evidence>
<evidence type="ECO:0000313" key="2">
    <source>
        <dbReference type="Proteomes" id="UP000675881"/>
    </source>
</evidence>
<gene>
    <name evidence="1" type="ORF">LSAA_9718</name>
</gene>
<dbReference type="AlphaFoldDB" id="A0A7R8CV78"/>
<accession>A0A7R8CV78</accession>
<organism evidence="1 2">
    <name type="scientific">Lepeophtheirus salmonis</name>
    <name type="common">Salmon louse</name>
    <name type="synonym">Caligus salmonis</name>
    <dbReference type="NCBI Taxonomy" id="72036"/>
    <lineage>
        <taxon>Eukaryota</taxon>
        <taxon>Metazoa</taxon>
        <taxon>Ecdysozoa</taxon>
        <taxon>Arthropoda</taxon>
        <taxon>Crustacea</taxon>
        <taxon>Multicrustacea</taxon>
        <taxon>Hexanauplia</taxon>
        <taxon>Copepoda</taxon>
        <taxon>Siphonostomatoida</taxon>
        <taxon>Caligidae</taxon>
        <taxon>Lepeophtheirus</taxon>
    </lineage>
</organism>
<proteinExistence type="predicted"/>
<sequence length="147" mass="16645">MTLKSRRRSGLGTKKLGASPRRNSPVKRRRSTLSVVEGPGVTNIKVSLIFAKFNFVISSIKHLSEVDNYKRHDKRLPTPQEKEKHSKVLTPVPIFDIKEEYENGNTSIVSDLNPNQVVEIKFSVKVRLCKVELCENLNSICTIELIS</sequence>
<reference evidence="1" key="1">
    <citation type="submission" date="2021-02" db="EMBL/GenBank/DDBJ databases">
        <authorList>
            <person name="Bekaert M."/>
        </authorList>
    </citation>
    <scope>NUCLEOTIDE SEQUENCE</scope>
    <source>
        <strain evidence="1">IoA-00</strain>
    </source>
</reference>
<keyword evidence="2" id="KW-1185">Reference proteome</keyword>
<name>A0A7R8CV78_LEPSM</name>
<dbReference type="OrthoDB" id="3176171at2759"/>
<dbReference type="EMBL" id="HG994584">
    <property type="protein sequence ID" value="CAF2941355.1"/>
    <property type="molecule type" value="Genomic_DNA"/>
</dbReference>